<comment type="caution">
    <text evidence="4">The sequence shown here is derived from an EMBL/GenBank/DDBJ whole genome shotgun (WGS) entry which is preliminary data.</text>
</comment>
<proteinExistence type="predicted"/>
<dbReference type="InterPro" id="IPR005804">
    <property type="entry name" value="FA_desaturase_dom"/>
</dbReference>
<protein>
    <submittedName>
        <fullName evidence="4">Fatty acid desaturase</fullName>
    </submittedName>
</protein>
<dbReference type="eggNOG" id="COG3239">
    <property type="taxonomic scope" value="Bacteria"/>
</dbReference>
<name>F1Z826_9SPHN</name>
<keyword evidence="2" id="KW-0472">Membrane</keyword>
<dbReference type="InParanoid" id="F1Z826"/>
<feature type="domain" description="Fatty acid desaturase" evidence="3">
    <location>
        <begin position="86"/>
        <end position="348"/>
    </location>
</feature>
<evidence type="ECO:0000259" key="3">
    <source>
        <dbReference type="Pfam" id="PF00487"/>
    </source>
</evidence>
<keyword evidence="2" id="KW-1133">Transmembrane helix</keyword>
<keyword evidence="2" id="KW-0812">Transmembrane</keyword>
<dbReference type="Pfam" id="PF00487">
    <property type="entry name" value="FA_desaturase"/>
    <property type="match status" value="1"/>
</dbReference>
<sequence length="377" mass="41761">MQHVLGKSDAPAPSHPEDNQPAVRTGTGARIQLTGIADDRAMLRAAAELTRDLQRPNPWIYWPDFLGSTAVGYAALAGVIWAPTPLATVAFWVIAVIALYRATLFIHEITHLNHALLPGFRFVWNLVLGVPTMLPSFMYEGIHIIHHTRTRYGTVEDPEYLPLALMKPWSLPLFLLISVLMPVGLLLRFGVLGPLSMVIPPLRRVVVARFSGLQINPKYERRSPEGAFARQWFWEELGASVVAVSILATTALGILPLRVLLGYMVVISGVAVLNQIRTLVAHRWENEGDPLTVTAQYLDSTNVPDGVLPWIWAPVGLRFHALHHLLPSLPYHSLAEAHRRLAGALGKDSTYEQANYPTLRGLLGRLFASTLKQRAAH</sequence>
<dbReference type="STRING" id="983920.Y88_1261"/>
<dbReference type="AlphaFoldDB" id="F1Z826"/>
<feature type="transmembrane region" description="Helical" evidence="2">
    <location>
        <begin position="169"/>
        <end position="187"/>
    </location>
</feature>
<evidence type="ECO:0000256" key="1">
    <source>
        <dbReference type="SAM" id="MobiDB-lite"/>
    </source>
</evidence>
<feature type="transmembrane region" description="Helical" evidence="2">
    <location>
        <begin position="261"/>
        <end position="280"/>
    </location>
</feature>
<gene>
    <name evidence="4" type="ORF">Y88_1261</name>
</gene>
<feature type="transmembrane region" description="Helical" evidence="2">
    <location>
        <begin position="122"/>
        <end position="139"/>
    </location>
</feature>
<evidence type="ECO:0000313" key="4">
    <source>
        <dbReference type="EMBL" id="EGD59199.1"/>
    </source>
</evidence>
<dbReference type="EMBL" id="AEWJ01000037">
    <property type="protein sequence ID" value="EGD59199.1"/>
    <property type="molecule type" value="Genomic_DNA"/>
</dbReference>
<evidence type="ECO:0000313" key="5">
    <source>
        <dbReference type="Proteomes" id="UP000004728"/>
    </source>
</evidence>
<organism evidence="4 5">
    <name type="scientific">Novosphingobium nitrogenifigens DSM 19370</name>
    <dbReference type="NCBI Taxonomy" id="983920"/>
    <lineage>
        <taxon>Bacteria</taxon>
        <taxon>Pseudomonadati</taxon>
        <taxon>Pseudomonadota</taxon>
        <taxon>Alphaproteobacteria</taxon>
        <taxon>Sphingomonadales</taxon>
        <taxon>Sphingomonadaceae</taxon>
        <taxon>Novosphingobium</taxon>
    </lineage>
</organism>
<dbReference type="HOGENOM" id="CLU_780549_0_0_5"/>
<dbReference type="GO" id="GO:0006629">
    <property type="term" value="P:lipid metabolic process"/>
    <property type="evidence" value="ECO:0007669"/>
    <property type="project" value="InterPro"/>
</dbReference>
<dbReference type="OrthoDB" id="9792534at2"/>
<feature type="transmembrane region" description="Helical" evidence="2">
    <location>
        <begin position="59"/>
        <end position="83"/>
    </location>
</feature>
<feature type="transmembrane region" description="Helical" evidence="2">
    <location>
        <begin position="89"/>
        <end position="110"/>
    </location>
</feature>
<accession>F1Z826</accession>
<dbReference type="RefSeq" id="WP_008065376.1">
    <property type="nucleotide sequence ID" value="NZ_AQWK01000001.1"/>
</dbReference>
<keyword evidence="5" id="KW-1185">Reference proteome</keyword>
<reference evidence="4 5" key="1">
    <citation type="journal article" date="2012" name="J. Bacteriol.">
        <title>Draft Genome Sequence of Novosphingobium nitrogenifigens Y88T.</title>
        <authorList>
            <person name="Strabala T.J."/>
            <person name="Macdonald L."/>
            <person name="Liu V."/>
            <person name="Smit A.M."/>
        </authorList>
    </citation>
    <scope>NUCLEOTIDE SEQUENCE [LARGE SCALE GENOMIC DNA]</scope>
    <source>
        <strain evidence="4 5">DSM 19370</strain>
    </source>
</reference>
<dbReference type="Proteomes" id="UP000004728">
    <property type="component" value="Unassembled WGS sequence"/>
</dbReference>
<feature type="region of interest" description="Disordered" evidence="1">
    <location>
        <begin position="1"/>
        <end position="24"/>
    </location>
</feature>
<evidence type="ECO:0000256" key="2">
    <source>
        <dbReference type="SAM" id="Phobius"/>
    </source>
</evidence>